<evidence type="ECO:0000313" key="2">
    <source>
        <dbReference type="EMBL" id="PRM90724.1"/>
    </source>
</evidence>
<dbReference type="InterPro" id="IPR036397">
    <property type="entry name" value="RNaseH_sf"/>
</dbReference>
<evidence type="ECO:0000313" key="3">
    <source>
        <dbReference type="Proteomes" id="UP000238649"/>
    </source>
</evidence>
<sequence length="207" mass="24247">MFKDISNYFNKKNLKDRKYSFLFDKNIKNEYVCFDCETTGLNPTIDDIISIGAVIIKDNTIVSSKKFVRYIKPKNSSLDEKSIKIHHIRECDLKNACDIDDVILEFLEFIENRTLVGYFLDFDKNMINKYLKPILGINLPNRSIEVSEIYHDFKIELIPQSFVDLKFNSILKDFEIPQFGNHDSFNDAIMTAMIFLKLKNHPSVKIK</sequence>
<dbReference type="SUPFAM" id="SSF53098">
    <property type="entry name" value="Ribonuclease H-like"/>
    <property type="match status" value="1"/>
</dbReference>
<evidence type="ECO:0000259" key="1">
    <source>
        <dbReference type="SMART" id="SM00479"/>
    </source>
</evidence>
<comment type="caution">
    <text evidence="2">The sequence shown here is derived from an EMBL/GenBank/DDBJ whole genome shotgun (WGS) entry which is preliminary data.</text>
</comment>
<dbReference type="Proteomes" id="UP000238649">
    <property type="component" value="Unassembled WGS sequence"/>
</dbReference>
<dbReference type="GO" id="GO:0003677">
    <property type="term" value="F:DNA binding"/>
    <property type="evidence" value="ECO:0007669"/>
    <property type="project" value="InterPro"/>
</dbReference>
<dbReference type="Pfam" id="PF00929">
    <property type="entry name" value="RNase_T"/>
    <property type="match status" value="1"/>
</dbReference>
<dbReference type="AlphaFoldDB" id="A0A2S9SVV0"/>
<dbReference type="InterPro" id="IPR006054">
    <property type="entry name" value="DnaQ"/>
</dbReference>
<dbReference type="NCBIfam" id="TIGR00573">
    <property type="entry name" value="dnaq"/>
    <property type="match status" value="1"/>
</dbReference>
<dbReference type="PANTHER" id="PTHR30231">
    <property type="entry name" value="DNA POLYMERASE III SUBUNIT EPSILON"/>
    <property type="match status" value="1"/>
</dbReference>
<dbReference type="RefSeq" id="WP_105910932.1">
    <property type="nucleotide sequence ID" value="NZ_NXGH01000002.1"/>
</dbReference>
<organism evidence="2 3">
    <name type="scientific">Aliarcobacter cryaerophilus</name>
    <dbReference type="NCBI Taxonomy" id="28198"/>
    <lineage>
        <taxon>Bacteria</taxon>
        <taxon>Pseudomonadati</taxon>
        <taxon>Campylobacterota</taxon>
        <taxon>Epsilonproteobacteria</taxon>
        <taxon>Campylobacterales</taxon>
        <taxon>Arcobacteraceae</taxon>
        <taxon>Aliarcobacter</taxon>
    </lineage>
</organism>
<dbReference type="InterPro" id="IPR013520">
    <property type="entry name" value="Ribonucl_H"/>
</dbReference>
<dbReference type="OrthoDB" id="5497329at2"/>
<dbReference type="Gene3D" id="3.30.420.10">
    <property type="entry name" value="Ribonuclease H-like superfamily/Ribonuclease H"/>
    <property type="match status" value="1"/>
</dbReference>
<dbReference type="PANTHER" id="PTHR30231:SF7">
    <property type="entry name" value="BLR4117 PROTEIN"/>
    <property type="match status" value="1"/>
</dbReference>
<dbReference type="GO" id="GO:0006260">
    <property type="term" value="P:DNA replication"/>
    <property type="evidence" value="ECO:0007669"/>
    <property type="project" value="InterPro"/>
</dbReference>
<name>A0A2S9SVV0_9BACT</name>
<dbReference type="GO" id="GO:0008408">
    <property type="term" value="F:3'-5' exonuclease activity"/>
    <property type="evidence" value="ECO:0007669"/>
    <property type="project" value="TreeGrafter"/>
</dbReference>
<accession>A0A2S9SVV0</accession>
<dbReference type="NCBIfam" id="NF006601">
    <property type="entry name" value="PRK09145.1"/>
    <property type="match status" value="1"/>
</dbReference>
<dbReference type="SMART" id="SM00479">
    <property type="entry name" value="EXOIII"/>
    <property type="match status" value="1"/>
</dbReference>
<reference evidence="2 3" key="1">
    <citation type="submission" date="2017-09" db="EMBL/GenBank/DDBJ databases">
        <title>Reassesment of A. cryaerophilus.</title>
        <authorList>
            <person name="Perez-Cataluna A."/>
            <person name="Collado L."/>
            <person name="Salgado O."/>
            <person name="Lefinanco V."/>
            <person name="Figueras M.J."/>
        </authorList>
    </citation>
    <scope>NUCLEOTIDE SEQUENCE [LARGE SCALE GENOMIC DNA]</scope>
    <source>
        <strain evidence="2 3">LMG 9871</strain>
    </source>
</reference>
<protein>
    <submittedName>
        <fullName evidence="2">DNA polymerase III subunit epsilon</fullName>
    </submittedName>
</protein>
<dbReference type="EMBL" id="NXGH01000002">
    <property type="protein sequence ID" value="PRM90724.1"/>
    <property type="molecule type" value="Genomic_DNA"/>
</dbReference>
<gene>
    <name evidence="2" type="ORF">CJ671_01320</name>
</gene>
<dbReference type="InterPro" id="IPR012337">
    <property type="entry name" value="RNaseH-like_sf"/>
</dbReference>
<dbReference type="GO" id="GO:0005829">
    <property type="term" value="C:cytosol"/>
    <property type="evidence" value="ECO:0007669"/>
    <property type="project" value="TreeGrafter"/>
</dbReference>
<feature type="domain" description="Exonuclease" evidence="1">
    <location>
        <begin position="30"/>
        <end position="204"/>
    </location>
</feature>
<dbReference type="CDD" id="cd06127">
    <property type="entry name" value="DEDDh"/>
    <property type="match status" value="1"/>
</dbReference>
<dbReference type="GO" id="GO:0003887">
    <property type="term" value="F:DNA-directed DNA polymerase activity"/>
    <property type="evidence" value="ECO:0007669"/>
    <property type="project" value="InterPro"/>
</dbReference>
<proteinExistence type="predicted"/>